<name>A0A4Q1D9Z4_9BACT</name>
<comment type="caution">
    <text evidence="1">The sequence shown here is derived from an EMBL/GenBank/DDBJ whole genome shotgun (WGS) entry which is preliminary data.</text>
</comment>
<organism evidence="1 2">
    <name type="scientific">Filimonas effusa</name>
    <dbReference type="NCBI Taxonomy" id="2508721"/>
    <lineage>
        <taxon>Bacteria</taxon>
        <taxon>Pseudomonadati</taxon>
        <taxon>Bacteroidota</taxon>
        <taxon>Chitinophagia</taxon>
        <taxon>Chitinophagales</taxon>
        <taxon>Chitinophagaceae</taxon>
        <taxon>Filimonas</taxon>
    </lineage>
</organism>
<evidence type="ECO:0008006" key="3">
    <source>
        <dbReference type="Google" id="ProtNLM"/>
    </source>
</evidence>
<dbReference type="OrthoDB" id="9801263at2"/>
<accession>A0A4Q1D9Z4</accession>
<evidence type="ECO:0000313" key="1">
    <source>
        <dbReference type="EMBL" id="RXK86202.1"/>
    </source>
</evidence>
<proteinExistence type="predicted"/>
<dbReference type="EMBL" id="SDHZ01000001">
    <property type="protein sequence ID" value="RXK86202.1"/>
    <property type="molecule type" value="Genomic_DNA"/>
</dbReference>
<gene>
    <name evidence="1" type="ORF">ESB13_05180</name>
</gene>
<keyword evidence="2" id="KW-1185">Reference proteome</keyword>
<dbReference type="Proteomes" id="UP000290545">
    <property type="component" value="Unassembled WGS sequence"/>
</dbReference>
<sequence length="427" mass="48608">MNVQTDVISDLQSKLLLAFHNARQSIVKHASYEQVLLYWTISKEMAIIRETALQEGNGISMLELLQKATLPAINFNTAELKAVIRFSEAFPTEPAARSLAIYFDWRSIQLLLRLKHRNDLCEFLSVMLDNRKSFGEAAIQVSSLLVNDADAFTAEEHLLICFEEQEILRMLPLAALSEFRPLAKANPFLSEGGGEYKGFYCFGNGPEGLWQTNRMQHPQLAAFQKTLSGNLKRISVLLNGELNLLNLTIGRILADSIDSANGISRDLIMDHLAVVLNELFGNGEYGLEQLQDSLAFYTFFSGHRNGMYSVAHILEWSQLRKLQYLVDMDDLLVYARLLAKEKIKLTVLYQKDYKAILHEIVEKEKDVWRAYQASALAPESITHIEKTRNSEVRITESFIDLQYDILDEARPIDINANPQFQALMMLR</sequence>
<dbReference type="AlphaFoldDB" id="A0A4Q1D9Z4"/>
<dbReference type="RefSeq" id="WP_129001952.1">
    <property type="nucleotide sequence ID" value="NZ_SDHZ01000001.1"/>
</dbReference>
<reference evidence="1 2" key="1">
    <citation type="submission" date="2019-01" db="EMBL/GenBank/DDBJ databases">
        <title>Filimonas sp. strain TTM-71.</title>
        <authorList>
            <person name="Chen W.-M."/>
        </authorList>
    </citation>
    <scope>NUCLEOTIDE SEQUENCE [LARGE SCALE GENOMIC DNA]</scope>
    <source>
        <strain evidence="1 2">TTM-71</strain>
    </source>
</reference>
<evidence type="ECO:0000313" key="2">
    <source>
        <dbReference type="Proteomes" id="UP000290545"/>
    </source>
</evidence>
<protein>
    <recommendedName>
        <fullName evidence="3">DUF1016 family protein</fullName>
    </recommendedName>
</protein>